<organism evidence="2 3">
    <name type="scientific">Filimonas zeae</name>
    <dbReference type="NCBI Taxonomy" id="1737353"/>
    <lineage>
        <taxon>Bacteria</taxon>
        <taxon>Pseudomonadati</taxon>
        <taxon>Bacteroidota</taxon>
        <taxon>Chitinophagia</taxon>
        <taxon>Chitinophagales</taxon>
        <taxon>Chitinophagaceae</taxon>
        <taxon>Filimonas</taxon>
    </lineage>
</organism>
<dbReference type="EMBL" id="BMIB01000006">
    <property type="protein sequence ID" value="GGH82024.1"/>
    <property type="molecule type" value="Genomic_DNA"/>
</dbReference>
<gene>
    <name evidence="2" type="ORF">GCM10011379_55300</name>
</gene>
<proteinExistence type="predicted"/>
<protein>
    <recommendedName>
        <fullName evidence="4">Repeat domain-containing protein</fullName>
    </recommendedName>
</protein>
<dbReference type="AlphaFoldDB" id="A0A917J494"/>
<dbReference type="SUPFAM" id="SSF69318">
    <property type="entry name" value="Integrin alpha N-terminal domain"/>
    <property type="match status" value="1"/>
</dbReference>
<name>A0A917J494_9BACT</name>
<comment type="caution">
    <text evidence="2">The sequence shown here is derived from an EMBL/GenBank/DDBJ whole genome shotgun (WGS) entry which is preliminary data.</text>
</comment>
<sequence length="281" mass="31058">MKGKIVCFASLLAGLAMACNSSKPAEQQTETHSDTPAIAQVSEAPEFRDSVQYDSLSFPDIYDSSFTGRIIYPGVFHGDEVWDDTEGDKWLGLFKGTGKYYVAATPVTVKRVYDVVLDDDSTKEITGREVFAGNKDSCLLLMSRMGEVLQEHDVNAARLPVNIINPGERTTINFNGTTYVLSATGEKRKEEHEERIWNYKLYLSTTKNGKTITQLLTAYPQFDDSMIELMFAGDIDGDGLLDLIIDNSPHYNSTTPTLYLSKPAAANQLLKIMAIHSSVGC</sequence>
<reference evidence="2" key="2">
    <citation type="submission" date="2020-09" db="EMBL/GenBank/DDBJ databases">
        <authorList>
            <person name="Sun Q."/>
            <person name="Zhou Y."/>
        </authorList>
    </citation>
    <scope>NUCLEOTIDE SEQUENCE</scope>
    <source>
        <strain evidence="2">CGMCC 1.15290</strain>
    </source>
</reference>
<evidence type="ECO:0000313" key="3">
    <source>
        <dbReference type="Proteomes" id="UP000627292"/>
    </source>
</evidence>
<reference evidence="2" key="1">
    <citation type="journal article" date="2014" name="Int. J. Syst. Evol. Microbiol.">
        <title>Complete genome sequence of Corynebacterium casei LMG S-19264T (=DSM 44701T), isolated from a smear-ripened cheese.</title>
        <authorList>
            <consortium name="US DOE Joint Genome Institute (JGI-PGF)"/>
            <person name="Walter F."/>
            <person name="Albersmeier A."/>
            <person name="Kalinowski J."/>
            <person name="Ruckert C."/>
        </authorList>
    </citation>
    <scope>NUCLEOTIDE SEQUENCE</scope>
    <source>
        <strain evidence="2">CGMCC 1.15290</strain>
    </source>
</reference>
<keyword evidence="3" id="KW-1185">Reference proteome</keyword>
<feature type="signal peptide" evidence="1">
    <location>
        <begin position="1"/>
        <end position="18"/>
    </location>
</feature>
<evidence type="ECO:0000256" key="1">
    <source>
        <dbReference type="SAM" id="SignalP"/>
    </source>
</evidence>
<dbReference type="Proteomes" id="UP000627292">
    <property type="component" value="Unassembled WGS sequence"/>
</dbReference>
<feature type="chain" id="PRO_5037242528" description="Repeat domain-containing protein" evidence="1">
    <location>
        <begin position="19"/>
        <end position="281"/>
    </location>
</feature>
<keyword evidence="1" id="KW-0732">Signal</keyword>
<dbReference type="InterPro" id="IPR028994">
    <property type="entry name" value="Integrin_alpha_N"/>
</dbReference>
<accession>A0A917J494</accession>
<evidence type="ECO:0008006" key="4">
    <source>
        <dbReference type="Google" id="ProtNLM"/>
    </source>
</evidence>
<evidence type="ECO:0000313" key="2">
    <source>
        <dbReference type="EMBL" id="GGH82024.1"/>
    </source>
</evidence>
<dbReference type="PROSITE" id="PS51257">
    <property type="entry name" value="PROKAR_LIPOPROTEIN"/>
    <property type="match status" value="1"/>
</dbReference>
<dbReference type="RefSeq" id="WP_188958760.1">
    <property type="nucleotide sequence ID" value="NZ_BMIB01000006.1"/>
</dbReference>